<reference evidence="3" key="1">
    <citation type="journal article" date="2012" name="Science">
        <title>The Paleozoic origin of enzymatic lignin decomposition reconstructed from 31 fungal genomes.</title>
        <authorList>
            <person name="Floudas D."/>
            <person name="Binder M."/>
            <person name="Riley R."/>
            <person name="Barry K."/>
            <person name="Blanchette R.A."/>
            <person name="Henrissat B."/>
            <person name="Martinez A.T."/>
            <person name="Otillar R."/>
            <person name="Spatafora J.W."/>
            <person name="Yadav J.S."/>
            <person name="Aerts A."/>
            <person name="Benoit I."/>
            <person name="Boyd A."/>
            <person name="Carlson A."/>
            <person name="Copeland A."/>
            <person name="Coutinho P.M."/>
            <person name="de Vries R.P."/>
            <person name="Ferreira P."/>
            <person name="Findley K."/>
            <person name="Foster B."/>
            <person name="Gaskell J."/>
            <person name="Glotzer D."/>
            <person name="Gorecki P."/>
            <person name="Heitman J."/>
            <person name="Hesse C."/>
            <person name="Hori C."/>
            <person name="Igarashi K."/>
            <person name="Jurgens J.A."/>
            <person name="Kallen N."/>
            <person name="Kersten P."/>
            <person name="Kohler A."/>
            <person name="Kuees U."/>
            <person name="Kumar T.K.A."/>
            <person name="Kuo A."/>
            <person name="LaButti K."/>
            <person name="Larrondo L.F."/>
            <person name="Lindquist E."/>
            <person name="Ling A."/>
            <person name="Lombard V."/>
            <person name="Lucas S."/>
            <person name="Lundell T."/>
            <person name="Martin R."/>
            <person name="McLaughlin D.J."/>
            <person name="Morgenstern I."/>
            <person name="Morin E."/>
            <person name="Murat C."/>
            <person name="Nagy L.G."/>
            <person name="Nolan M."/>
            <person name="Ohm R.A."/>
            <person name="Patyshakuliyeva A."/>
            <person name="Rokas A."/>
            <person name="Ruiz-Duenas F.J."/>
            <person name="Sabat G."/>
            <person name="Salamov A."/>
            <person name="Samejima M."/>
            <person name="Schmutz J."/>
            <person name="Slot J.C."/>
            <person name="St John F."/>
            <person name="Stenlid J."/>
            <person name="Sun H."/>
            <person name="Sun S."/>
            <person name="Syed K."/>
            <person name="Tsang A."/>
            <person name="Wiebenga A."/>
            <person name="Young D."/>
            <person name="Pisabarro A."/>
            <person name="Eastwood D.C."/>
            <person name="Martin F."/>
            <person name="Cullen D."/>
            <person name="Grigoriev I.V."/>
            <person name="Hibbett D.S."/>
        </authorList>
    </citation>
    <scope>NUCLEOTIDE SEQUENCE [LARGE SCALE GENOMIC DNA]</scope>
    <source>
        <strain evidence="3">FP-91666</strain>
    </source>
</reference>
<name>R7RWQ3_STEHR</name>
<evidence type="ECO:0000256" key="1">
    <source>
        <dbReference type="SAM" id="MobiDB-lite"/>
    </source>
</evidence>
<feature type="compositionally biased region" description="Polar residues" evidence="1">
    <location>
        <begin position="43"/>
        <end position="53"/>
    </location>
</feature>
<accession>R7RWQ3</accession>
<dbReference type="KEGG" id="shs:STEHIDRAFT_163365"/>
<proteinExistence type="predicted"/>
<keyword evidence="3" id="KW-1185">Reference proteome</keyword>
<gene>
    <name evidence="2" type="ORF">STEHIDRAFT_163365</name>
</gene>
<dbReference type="RefSeq" id="XP_007311117.1">
    <property type="nucleotide sequence ID" value="XM_007311055.1"/>
</dbReference>
<dbReference type="GeneID" id="18802312"/>
<evidence type="ECO:0000313" key="3">
    <source>
        <dbReference type="Proteomes" id="UP000053927"/>
    </source>
</evidence>
<evidence type="ECO:0000313" key="2">
    <source>
        <dbReference type="EMBL" id="EIM79806.1"/>
    </source>
</evidence>
<organism evidence="2 3">
    <name type="scientific">Stereum hirsutum (strain FP-91666)</name>
    <name type="common">White-rot fungus</name>
    <dbReference type="NCBI Taxonomy" id="721885"/>
    <lineage>
        <taxon>Eukaryota</taxon>
        <taxon>Fungi</taxon>
        <taxon>Dikarya</taxon>
        <taxon>Basidiomycota</taxon>
        <taxon>Agaricomycotina</taxon>
        <taxon>Agaricomycetes</taxon>
        <taxon>Russulales</taxon>
        <taxon>Stereaceae</taxon>
        <taxon>Stereum</taxon>
    </lineage>
</organism>
<dbReference type="AlphaFoldDB" id="R7RWQ3"/>
<sequence length="136" mass="15006">MCLSCFNSILRLSPPTPYPNVTILTATATARRSNLVGPHSKSPLATSSDSTAPSYYPFLIPDPSSLRIPDDNEDSDSDMEFAQIIHTQHAHACTYDLKATIRFRTSCRDAIIVSSRNLNVRSGQVFLRNWCFGVGV</sequence>
<dbReference type="EMBL" id="JH687401">
    <property type="protein sequence ID" value="EIM79806.1"/>
    <property type="molecule type" value="Genomic_DNA"/>
</dbReference>
<dbReference type="Proteomes" id="UP000053927">
    <property type="component" value="Unassembled WGS sequence"/>
</dbReference>
<feature type="region of interest" description="Disordered" evidence="1">
    <location>
        <begin position="34"/>
        <end position="54"/>
    </location>
</feature>
<protein>
    <submittedName>
        <fullName evidence="2">Uncharacterized protein</fullName>
    </submittedName>
</protein>